<reference evidence="6 7" key="1">
    <citation type="submission" date="2019-03" db="EMBL/GenBank/DDBJ databases">
        <title>The genome sequence of a newly discovered highly antifungal drug resistant Aspergillus species, Aspergillus tanneri NIH 1004.</title>
        <authorList>
            <person name="Mounaud S."/>
            <person name="Singh I."/>
            <person name="Joardar V."/>
            <person name="Pakala S."/>
            <person name="Pakala S."/>
            <person name="Venepally P."/>
            <person name="Hoover J."/>
            <person name="Nierman W."/>
            <person name="Chung J."/>
            <person name="Losada L."/>
        </authorList>
    </citation>
    <scope>NUCLEOTIDE SEQUENCE [LARGE SCALE GENOMIC DNA]</scope>
    <source>
        <strain evidence="6 7">NIH1004</strain>
    </source>
</reference>
<proteinExistence type="inferred from homology"/>
<dbReference type="Pfam" id="PF22384">
    <property type="entry name" value="PBP2_Ca3427_like"/>
    <property type="match status" value="1"/>
</dbReference>
<dbReference type="GeneID" id="54332526"/>
<keyword evidence="7" id="KW-1185">Reference proteome</keyword>
<accession>A0A4S3J9A4</accession>
<dbReference type="SUPFAM" id="SSF53850">
    <property type="entry name" value="Periplasmic binding protein-like II"/>
    <property type="match status" value="1"/>
</dbReference>
<comment type="subcellular location">
    <subcellularLocation>
        <location evidence="1">Periplasm</location>
    </subcellularLocation>
</comment>
<dbReference type="VEuPathDB" id="FungiDB:EYZ11_008897"/>
<comment type="similarity">
    <text evidence="2">Belongs to the bacterial solute-binding protein SsuA/TauA family.</text>
</comment>
<protein>
    <recommendedName>
        <fullName evidence="4">Ca3427-like PBP 2 domain-containing protein</fullName>
    </recommendedName>
</protein>
<evidence type="ECO:0000313" key="5">
    <source>
        <dbReference type="EMBL" id="KAA8643062.1"/>
    </source>
</evidence>
<evidence type="ECO:0000313" key="8">
    <source>
        <dbReference type="Proteomes" id="UP000324241"/>
    </source>
</evidence>
<evidence type="ECO:0000256" key="2">
    <source>
        <dbReference type="ARBA" id="ARBA00010742"/>
    </source>
</evidence>
<sequence length="321" mass="35517">MEPLGETIRIGYVPEHYLSPLHLSLRSAALLTVPFTIALVPFPSGTGHMITSLREGEIDLAIGLTEGWVAGLAGKAQAQKDAASGGYKMVGQWVDTPLRWAIVTGREREDIQSVADLKDKRVGISRPGSGSHIMSFVLAQKQGWQPDTLTPVPLGPFQALRNGVTGADAPEPSAEFFMWEQFTTKPYFHATAENPRPPLKKFDEIYTPWPSWMIVASTAVFPNPEQDDKLRHLFRLFDHGIRDFEADPSQVVRLLGTGELGCTYTEDDAKEWLKDVRFVHGTRGVDRKMVESVVDVLKVAGVIDSNMSSDEAIDRVIGIHR</sequence>
<dbReference type="PANTHER" id="PTHR30024">
    <property type="entry name" value="ALIPHATIC SULFONATES-BINDING PROTEIN-RELATED"/>
    <property type="match status" value="1"/>
</dbReference>
<dbReference type="Proteomes" id="UP000308092">
    <property type="component" value="Unassembled WGS sequence"/>
</dbReference>
<dbReference type="STRING" id="1220188.A0A4S3J9A4"/>
<dbReference type="InterPro" id="IPR054364">
    <property type="entry name" value="Ca3427-like_PBP2"/>
</dbReference>
<evidence type="ECO:0000256" key="1">
    <source>
        <dbReference type="ARBA" id="ARBA00004418"/>
    </source>
</evidence>
<dbReference type="OrthoDB" id="1363at2759"/>
<keyword evidence="3" id="KW-0732">Signal</keyword>
<gene>
    <name evidence="5" type="ORF">ATNIH1004_009824</name>
    <name evidence="6" type="ORF">EYZ11_008897</name>
</gene>
<evidence type="ECO:0000313" key="7">
    <source>
        <dbReference type="Proteomes" id="UP000308092"/>
    </source>
</evidence>
<evidence type="ECO:0000259" key="4">
    <source>
        <dbReference type="Pfam" id="PF22384"/>
    </source>
</evidence>
<dbReference type="AlphaFoldDB" id="A0A4S3J9A4"/>
<dbReference type="GO" id="GO:0042597">
    <property type="term" value="C:periplasmic space"/>
    <property type="evidence" value="ECO:0007669"/>
    <property type="project" value="UniProtKB-SubCell"/>
</dbReference>
<evidence type="ECO:0000256" key="3">
    <source>
        <dbReference type="ARBA" id="ARBA00022729"/>
    </source>
</evidence>
<comment type="caution">
    <text evidence="6">The sequence shown here is derived from an EMBL/GenBank/DDBJ whole genome shotgun (WGS) entry which is preliminary data.</text>
</comment>
<feature type="domain" description="Ca3427-like PBP 2" evidence="4">
    <location>
        <begin position="100"/>
        <end position="190"/>
    </location>
</feature>
<name>A0A4S3J9A4_9EURO</name>
<dbReference type="PANTHER" id="PTHR30024:SF47">
    <property type="entry name" value="TAURINE-BINDING PERIPLASMIC PROTEIN"/>
    <property type="match status" value="1"/>
</dbReference>
<evidence type="ECO:0000313" key="6">
    <source>
        <dbReference type="EMBL" id="THC91649.1"/>
    </source>
</evidence>
<dbReference type="Proteomes" id="UP000324241">
    <property type="component" value="Unassembled WGS sequence"/>
</dbReference>
<reference evidence="5 8" key="2">
    <citation type="submission" date="2019-08" db="EMBL/GenBank/DDBJ databases">
        <title>The genome sequence of a newly discovered highly antifungal drug resistant Aspergillus species, Aspergillus tanneri NIH 1004.</title>
        <authorList>
            <person name="Mounaud S."/>
            <person name="Singh I."/>
            <person name="Joardar V."/>
            <person name="Pakala S."/>
            <person name="Pakala S."/>
            <person name="Venepally P."/>
            <person name="Chung J.K."/>
            <person name="Losada L."/>
            <person name="Nierman W.C."/>
        </authorList>
    </citation>
    <scope>NUCLEOTIDE SEQUENCE [LARGE SCALE GENOMIC DNA]</scope>
    <source>
        <strain evidence="5 8">NIH1004</strain>
    </source>
</reference>
<dbReference type="EMBL" id="QUQM01000005">
    <property type="protein sequence ID" value="KAA8643062.1"/>
    <property type="molecule type" value="Genomic_DNA"/>
</dbReference>
<organism evidence="6 7">
    <name type="scientific">Aspergillus tanneri</name>
    <dbReference type="NCBI Taxonomy" id="1220188"/>
    <lineage>
        <taxon>Eukaryota</taxon>
        <taxon>Fungi</taxon>
        <taxon>Dikarya</taxon>
        <taxon>Ascomycota</taxon>
        <taxon>Pezizomycotina</taxon>
        <taxon>Eurotiomycetes</taxon>
        <taxon>Eurotiomycetidae</taxon>
        <taxon>Eurotiales</taxon>
        <taxon>Aspergillaceae</taxon>
        <taxon>Aspergillus</taxon>
        <taxon>Aspergillus subgen. Circumdati</taxon>
    </lineage>
</organism>
<dbReference type="Gene3D" id="3.40.190.10">
    <property type="entry name" value="Periplasmic binding protein-like II"/>
    <property type="match status" value="2"/>
</dbReference>
<dbReference type="RefSeq" id="XP_033422424.1">
    <property type="nucleotide sequence ID" value="XM_033574406.1"/>
</dbReference>
<dbReference type="EMBL" id="SOSA01000396">
    <property type="protein sequence ID" value="THC91649.1"/>
    <property type="molecule type" value="Genomic_DNA"/>
</dbReference>